<sequence>MAGSGNSSDDGAHGVGLPSGDEERLEGLFKKLDRDGNGRIDILELSNALKDSGVHHTYAQKFIEHSDANKSGDVCLSEFIEYVREHEKHLRLSFTHMDKNKDGM</sequence>
<feature type="domain" description="EF-hand" evidence="3">
    <location>
        <begin position="20"/>
        <end position="55"/>
    </location>
</feature>
<dbReference type="EMBL" id="JAPTSV010000008">
    <property type="protein sequence ID" value="KAJ1525448.1"/>
    <property type="molecule type" value="Genomic_DNA"/>
</dbReference>
<feature type="domain" description="EF-hand" evidence="3">
    <location>
        <begin position="85"/>
        <end position="104"/>
    </location>
</feature>
<dbReference type="InterPro" id="IPR018247">
    <property type="entry name" value="EF_Hand_1_Ca_BS"/>
</dbReference>
<gene>
    <name evidence="4" type="ORF">ONE63_010259</name>
</gene>
<feature type="region of interest" description="Disordered" evidence="2">
    <location>
        <begin position="1"/>
        <end position="21"/>
    </location>
</feature>
<accession>A0AAV7XI67</accession>
<dbReference type="PROSITE" id="PS00018">
    <property type="entry name" value="EF_HAND_1"/>
    <property type="match status" value="1"/>
</dbReference>
<dbReference type="AlphaFoldDB" id="A0AAV7XI67"/>
<name>A0AAV7XI67_9NEOP</name>
<evidence type="ECO:0000256" key="2">
    <source>
        <dbReference type="SAM" id="MobiDB-lite"/>
    </source>
</evidence>
<dbReference type="SUPFAM" id="SSF47473">
    <property type="entry name" value="EF-hand"/>
    <property type="match status" value="1"/>
</dbReference>
<dbReference type="Gene3D" id="1.10.238.10">
    <property type="entry name" value="EF-hand"/>
    <property type="match status" value="1"/>
</dbReference>
<keyword evidence="5" id="KW-1185">Reference proteome</keyword>
<evidence type="ECO:0000313" key="4">
    <source>
        <dbReference type="EMBL" id="KAJ1525448.1"/>
    </source>
</evidence>
<dbReference type="Proteomes" id="UP001075354">
    <property type="component" value="Chromosome 8"/>
</dbReference>
<proteinExistence type="predicted"/>
<dbReference type="InterPro" id="IPR011992">
    <property type="entry name" value="EF-hand-dom_pair"/>
</dbReference>
<protein>
    <recommendedName>
        <fullName evidence="3">EF-hand domain-containing protein</fullName>
    </recommendedName>
</protein>
<keyword evidence="1" id="KW-0106">Calcium</keyword>
<reference evidence="4" key="1">
    <citation type="submission" date="2022-12" db="EMBL/GenBank/DDBJ databases">
        <title>Chromosome-level genome assembly of the bean flower thrips Megalurothrips usitatus.</title>
        <authorList>
            <person name="Ma L."/>
            <person name="Liu Q."/>
            <person name="Li H."/>
            <person name="Cai W."/>
        </authorList>
    </citation>
    <scope>NUCLEOTIDE SEQUENCE</scope>
    <source>
        <strain evidence="4">Cailab_2022a</strain>
    </source>
</reference>
<comment type="caution">
    <text evidence="4">The sequence shown here is derived from an EMBL/GenBank/DDBJ whole genome shotgun (WGS) entry which is preliminary data.</text>
</comment>
<dbReference type="PROSITE" id="PS50222">
    <property type="entry name" value="EF_HAND_2"/>
    <property type="match status" value="2"/>
</dbReference>
<dbReference type="GO" id="GO:0005509">
    <property type="term" value="F:calcium ion binding"/>
    <property type="evidence" value="ECO:0007669"/>
    <property type="project" value="InterPro"/>
</dbReference>
<dbReference type="InterPro" id="IPR002048">
    <property type="entry name" value="EF_hand_dom"/>
</dbReference>
<evidence type="ECO:0000259" key="3">
    <source>
        <dbReference type="PROSITE" id="PS50222"/>
    </source>
</evidence>
<evidence type="ECO:0000313" key="5">
    <source>
        <dbReference type="Proteomes" id="UP001075354"/>
    </source>
</evidence>
<evidence type="ECO:0000256" key="1">
    <source>
        <dbReference type="ARBA" id="ARBA00022837"/>
    </source>
</evidence>
<dbReference type="SMART" id="SM00054">
    <property type="entry name" value="EFh"/>
    <property type="match status" value="2"/>
</dbReference>
<dbReference type="Pfam" id="PF13499">
    <property type="entry name" value="EF-hand_7"/>
    <property type="match status" value="1"/>
</dbReference>
<organism evidence="4 5">
    <name type="scientific">Megalurothrips usitatus</name>
    <name type="common">bean blossom thrips</name>
    <dbReference type="NCBI Taxonomy" id="439358"/>
    <lineage>
        <taxon>Eukaryota</taxon>
        <taxon>Metazoa</taxon>
        <taxon>Ecdysozoa</taxon>
        <taxon>Arthropoda</taxon>
        <taxon>Hexapoda</taxon>
        <taxon>Insecta</taxon>
        <taxon>Pterygota</taxon>
        <taxon>Neoptera</taxon>
        <taxon>Paraneoptera</taxon>
        <taxon>Thysanoptera</taxon>
        <taxon>Terebrantia</taxon>
        <taxon>Thripoidea</taxon>
        <taxon>Thripidae</taxon>
        <taxon>Megalurothrips</taxon>
    </lineage>
</organism>